<evidence type="ECO:0000256" key="9">
    <source>
        <dbReference type="ARBA" id="ARBA00023136"/>
    </source>
</evidence>
<evidence type="ECO:0000256" key="6">
    <source>
        <dbReference type="ARBA" id="ARBA00022946"/>
    </source>
</evidence>
<evidence type="ECO:0000256" key="11">
    <source>
        <dbReference type="SAM" id="Coils"/>
    </source>
</evidence>
<sequence length="463" mass="53518">MSTLVHAVGIACRQNCVLQLTKCQRCIVPRRQNHIWGNVHYRGLSETLLKTPQLHAKQCRNYSENQQPKNFFQKFFEQVQDDLKKNKEIKENLKKFREERKKLEEADALLKAREKFKKVQEETKKSSTVFQKTFDDVKEKVSETMEEVGKSEFGKKSREFTEEMGKTAGKARDTLSSAGESLSKSQPMKKVAQGVRTVSEELDELAFSRHKIYKSPEKLMKRTDFRTVVKEEKEIKVDDETKGVTVHKDSKFYQSWQNFKENNAYLNKMFELKMKYDESDNPAIRVTRAVTDLIGRALGTVLTPSSLSETLTEINKYDPSFTPEGFAVFCENIVVPNILEAMIRADLEVLKDWMHEAAYNVTSSVLKPYIEARYKSCSQIIDIGRVEVLGGQVMEQGPVLLIQFHAHQIECWRDFKQEVVVGSPDDIFKMTYTWALCRDQDELDPKAAWKLLEFSAMKTNTII</sequence>
<evidence type="ECO:0000256" key="2">
    <source>
        <dbReference type="ARBA" id="ARBA00009597"/>
    </source>
</evidence>
<feature type="region of interest" description="Disordered" evidence="12">
    <location>
        <begin position="166"/>
        <end position="191"/>
    </location>
</feature>
<dbReference type="RefSeq" id="XP_022329352.1">
    <property type="nucleotide sequence ID" value="XM_022473644.1"/>
</dbReference>
<keyword evidence="9 10" id="KW-0472">Membrane</keyword>
<dbReference type="PANTHER" id="PTHR10721">
    <property type="entry name" value="MITOCHONDRIAL IMPORT INNER MEMBRANE TRANSLOCASE SUBUNIT TIM44"/>
    <property type="match status" value="1"/>
</dbReference>
<evidence type="ECO:0000256" key="1">
    <source>
        <dbReference type="ARBA" id="ARBA00004273"/>
    </source>
</evidence>
<keyword evidence="3 10" id="KW-0813">Transport</keyword>
<evidence type="ECO:0000256" key="7">
    <source>
        <dbReference type="ARBA" id="ARBA00023010"/>
    </source>
</evidence>
<evidence type="ECO:0000259" key="13">
    <source>
        <dbReference type="SMART" id="SM00978"/>
    </source>
</evidence>
<dbReference type="GO" id="GO:0051087">
    <property type="term" value="F:protein-folding chaperone binding"/>
    <property type="evidence" value="ECO:0007669"/>
    <property type="project" value="InterPro"/>
</dbReference>
<gene>
    <name evidence="15" type="primary">LOC111128167</name>
</gene>
<comment type="function">
    <text evidence="10">Essential component of the PAM complex, a complex required for the translocation of transit peptide-containing proteins from the inner membrane into the mitochondrial matrix in an ATP-dependent manner.</text>
</comment>
<dbReference type="KEGG" id="cvn:111128167"/>
<dbReference type="InterPro" id="IPR017303">
    <property type="entry name" value="Tim44"/>
</dbReference>
<reference evidence="15" key="1">
    <citation type="submission" date="2025-08" db="UniProtKB">
        <authorList>
            <consortium name="RefSeq"/>
        </authorList>
    </citation>
    <scope>IDENTIFICATION</scope>
    <source>
        <tissue evidence="15">Whole sample</tissue>
    </source>
</reference>
<evidence type="ECO:0000256" key="4">
    <source>
        <dbReference type="ARBA" id="ARBA00022792"/>
    </source>
</evidence>
<keyword evidence="4 10" id="KW-0999">Mitochondrion inner membrane</keyword>
<evidence type="ECO:0000256" key="3">
    <source>
        <dbReference type="ARBA" id="ARBA00022448"/>
    </source>
</evidence>
<dbReference type="GO" id="GO:0005743">
    <property type="term" value="C:mitochondrial inner membrane"/>
    <property type="evidence" value="ECO:0007669"/>
    <property type="project" value="UniProtKB-SubCell"/>
</dbReference>
<dbReference type="PIRSF" id="PIRSF037871">
    <property type="entry name" value="TIM44"/>
    <property type="match status" value="1"/>
</dbReference>
<keyword evidence="6" id="KW-0809">Transit peptide</keyword>
<keyword evidence="14" id="KW-1185">Reference proteome</keyword>
<evidence type="ECO:0000313" key="15">
    <source>
        <dbReference type="RefSeq" id="XP_022329352.1"/>
    </source>
</evidence>
<dbReference type="Proteomes" id="UP000694844">
    <property type="component" value="Chromosome 4"/>
</dbReference>
<keyword evidence="8 10" id="KW-0496">Mitochondrion</keyword>
<evidence type="ECO:0000256" key="8">
    <source>
        <dbReference type="ARBA" id="ARBA00023128"/>
    </source>
</evidence>
<dbReference type="GeneID" id="111128167"/>
<keyword evidence="7 10" id="KW-0811">Translocation</keyword>
<dbReference type="OrthoDB" id="10265990at2759"/>
<comment type="similarity">
    <text evidence="2 10">Belongs to the Tim44 family.</text>
</comment>
<dbReference type="InterPro" id="IPR032710">
    <property type="entry name" value="NTF2-like_dom_sf"/>
</dbReference>
<evidence type="ECO:0000256" key="5">
    <source>
        <dbReference type="ARBA" id="ARBA00022927"/>
    </source>
</evidence>
<evidence type="ECO:0000256" key="10">
    <source>
        <dbReference type="PIRNR" id="PIRNR037871"/>
    </source>
</evidence>
<dbReference type="SMART" id="SM00978">
    <property type="entry name" value="Tim44"/>
    <property type="match status" value="1"/>
</dbReference>
<proteinExistence type="inferred from homology"/>
<dbReference type="InterPro" id="IPR039544">
    <property type="entry name" value="Tim44-like"/>
</dbReference>
<feature type="coiled-coil region" evidence="11">
    <location>
        <begin position="79"/>
        <end position="113"/>
    </location>
</feature>
<feature type="domain" description="Tim44-like" evidence="13">
    <location>
        <begin position="307"/>
        <end position="456"/>
    </location>
</feature>
<dbReference type="AlphaFoldDB" id="A0A8B8DMF0"/>
<accession>A0A8B8DMF0</accession>
<dbReference type="SUPFAM" id="SSF54427">
    <property type="entry name" value="NTF2-like"/>
    <property type="match status" value="1"/>
</dbReference>
<feature type="compositionally biased region" description="Polar residues" evidence="12">
    <location>
        <begin position="174"/>
        <end position="186"/>
    </location>
</feature>
<name>A0A8B8DMF0_CRAVI</name>
<dbReference type="GO" id="GO:0030150">
    <property type="term" value="P:protein import into mitochondrial matrix"/>
    <property type="evidence" value="ECO:0007669"/>
    <property type="project" value="InterPro"/>
</dbReference>
<protein>
    <recommendedName>
        <fullName evidence="10">Mitochondrial import inner membrane translocase subunit TIM44</fullName>
    </recommendedName>
</protein>
<evidence type="ECO:0000313" key="14">
    <source>
        <dbReference type="Proteomes" id="UP000694844"/>
    </source>
</evidence>
<organism evidence="14 15">
    <name type="scientific">Crassostrea virginica</name>
    <name type="common">Eastern oyster</name>
    <dbReference type="NCBI Taxonomy" id="6565"/>
    <lineage>
        <taxon>Eukaryota</taxon>
        <taxon>Metazoa</taxon>
        <taxon>Spiralia</taxon>
        <taxon>Lophotrochozoa</taxon>
        <taxon>Mollusca</taxon>
        <taxon>Bivalvia</taxon>
        <taxon>Autobranchia</taxon>
        <taxon>Pteriomorphia</taxon>
        <taxon>Ostreida</taxon>
        <taxon>Ostreoidea</taxon>
        <taxon>Ostreidae</taxon>
        <taxon>Crassostrea</taxon>
    </lineage>
</organism>
<comment type="subcellular location">
    <subcellularLocation>
        <location evidence="1 10">Mitochondrion inner membrane</location>
    </subcellularLocation>
</comment>
<dbReference type="Pfam" id="PF04280">
    <property type="entry name" value="Tim44"/>
    <property type="match status" value="1"/>
</dbReference>
<evidence type="ECO:0000256" key="12">
    <source>
        <dbReference type="SAM" id="MobiDB-lite"/>
    </source>
</evidence>
<keyword evidence="11" id="KW-0175">Coiled coil</keyword>
<keyword evidence="5 10" id="KW-0653">Protein transport</keyword>
<dbReference type="Gene3D" id="3.10.450.240">
    <property type="match status" value="1"/>
</dbReference>
<dbReference type="PANTHER" id="PTHR10721:SF1">
    <property type="entry name" value="MITOCHONDRIAL IMPORT INNER MEMBRANE TRANSLOCASE SUBUNIT TIM44"/>
    <property type="match status" value="1"/>
</dbReference>
<dbReference type="InterPro" id="IPR007379">
    <property type="entry name" value="Tim44-like_dom"/>
</dbReference>